<sequence>MPSQARHDFFLRLQGQVGGHGFREQYAALHVMAGPPGGTPELPAPTSPSRPVLLNERLKVKSYDGGSQRGRAQYDIRHVLTPLADPYHSSNSGTKFNLVLESSEDFTLTHVFVAGPGSRCSEPVRNGLVFVSDSCPSVEDSKRYDSLSEEELQEAVKAATAGTDQTLPCAFFRTDATSREVEVELPKWVEGKFILVKLLDTHGRQDHIEVGVLAFVGHSGRRSAEQVAFGPWMRRSVRQPKARALVQRRCRKAVFQDGL</sequence>
<dbReference type="Proteomes" id="UP000604046">
    <property type="component" value="Unassembled WGS sequence"/>
</dbReference>
<accession>A0A812Q8E3</accession>
<evidence type="ECO:0000313" key="1">
    <source>
        <dbReference type="EMBL" id="CAE7380611.1"/>
    </source>
</evidence>
<protein>
    <submittedName>
        <fullName evidence="1">Uncharacterized protein</fullName>
    </submittedName>
</protein>
<dbReference type="OrthoDB" id="441195at2759"/>
<dbReference type="EMBL" id="CAJNDS010002223">
    <property type="protein sequence ID" value="CAE7380611.1"/>
    <property type="molecule type" value="Genomic_DNA"/>
</dbReference>
<keyword evidence="2" id="KW-1185">Reference proteome</keyword>
<gene>
    <name evidence="1" type="ORF">SNAT2548_LOCUS20777</name>
</gene>
<dbReference type="AlphaFoldDB" id="A0A812Q8E3"/>
<reference evidence="1" key="1">
    <citation type="submission" date="2021-02" db="EMBL/GenBank/DDBJ databases">
        <authorList>
            <person name="Dougan E. K."/>
            <person name="Rhodes N."/>
            <person name="Thang M."/>
            <person name="Chan C."/>
        </authorList>
    </citation>
    <scope>NUCLEOTIDE SEQUENCE</scope>
</reference>
<proteinExistence type="predicted"/>
<evidence type="ECO:0000313" key="2">
    <source>
        <dbReference type="Proteomes" id="UP000604046"/>
    </source>
</evidence>
<name>A0A812Q8E3_9DINO</name>
<comment type="caution">
    <text evidence="1">The sequence shown here is derived from an EMBL/GenBank/DDBJ whole genome shotgun (WGS) entry which is preliminary data.</text>
</comment>
<organism evidence="1 2">
    <name type="scientific">Symbiodinium natans</name>
    <dbReference type="NCBI Taxonomy" id="878477"/>
    <lineage>
        <taxon>Eukaryota</taxon>
        <taxon>Sar</taxon>
        <taxon>Alveolata</taxon>
        <taxon>Dinophyceae</taxon>
        <taxon>Suessiales</taxon>
        <taxon>Symbiodiniaceae</taxon>
        <taxon>Symbiodinium</taxon>
    </lineage>
</organism>